<dbReference type="OrthoDB" id="10588604at2759"/>
<comment type="caution">
    <text evidence="1">The sequence shown here is derived from an EMBL/GenBank/DDBJ whole genome shotgun (WGS) entry which is preliminary data.</text>
</comment>
<gene>
    <name evidence="1" type="ORF">TrRE_jg236</name>
</gene>
<keyword evidence="2" id="KW-1185">Reference proteome</keyword>
<dbReference type="EMBL" id="BRXZ01002055">
    <property type="protein sequence ID" value="GMH53344.1"/>
    <property type="molecule type" value="Genomic_DNA"/>
</dbReference>
<protein>
    <submittedName>
        <fullName evidence="1">Uncharacterized protein</fullName>
    </submittedName>
</protein>
<accession>A0A9W7DRB2</accession>
<organism evidence="1 2">
    <name type="scientific">Triparma retinervis</name>
    <dbReference type="NCBI Taxonomy" id="2557542"/>
    <lineage>
        <taxon>Eukaryota</taxon>
        <taxon>Sar</taxon>
        <taxon>Stramenopiles</taxon>
        <taxon>Ochrophyta</taxon>
        <taxon>Bolidophyceae</taxon>
        <taxon>Parmales</taxon>
        <taxon>Triparmaceae</taxon>
        <taxon>Triparma</taxon>
    </lineage>
</organism>
<proteinExistence type="predicted"/>
<evidence type="ECO:0000313" key="2">
    <source>
        <dbReference type="Proteomes" id="UP001165082"/>
    </source>
</evidence>
<dbReference type="Proteomes" id="UP001165082">
    <property type="component" value="Unassembled WGS sequence"/>
</dbReference>
<name>A0A9W7DRB2_9STRA</name>
<evidence type="ECO:0000313" key="1">
    <source>
        <dbReference type="EMBL" id="GMH53344.1"/>
    </source>
</evidence>
<reference evidence="1" key="1">
    <citation type="submission" date="2022-07" db="EMBL/GenBank/DDBJ databases">
        <title>Genome analysis of Parmales, a sister group of diatoms, reveals the evolutionary specialization of diatoms from phago-mixotrophs to photoautotrophs.</title>
        <authorList>
            <person name="Ban H."/>
            <person name="Sato S."/>
            <person name="Yoshikawa S."/>
            <person name="Kazumasa Y."/>
            <person name="Nakamura Y."/>
            <person name="Ichinomiya M."/>
            <person name="Saitoh K."/>
            <person name="Sato N."/>
            <person name="Blanc-Mathieu R."/>
            <person name="Endo H."/>
            <person name="Kuwata A."/>
            <person name="Ogata H."/>
        </authorList>
    </citation>
    <scope>NUCLEOTIDE SEQUENCE</scope>
</reference>
<dbReference type="AlphaFoldDB" id="A0A9W7DRB2"/>
<sequence length="330" mass="37560">MDSLPSHLQVALRPSSIKLLVEDIGKHFHRPDVIDRTRKTHFAEKLMPNAPPLTLDEEAMLDRVGTLRDSLRDKGERVKGTLKEEIDKYSWSEAGHHWGAFGVTVDKSAKEVLAELFVLDTYERSKIHKELNGTLPRFIRKDVDGTRSMLYRAAKSLPKPARNRLFETWMTWKEIKSGRGTTHILDAILPSVGIVPLDQYPREGFDKIQGGYVHALATGLYMVTEVSQNICRVNRILSVDLRTAGLPDFAMDYLSRTQLKEANRLQERFRRNRNEVDAEVREVLVARMKEGCRLGEDQLKVFRELEEFFGGKGGETSASLVSLLEKDGTK</sequence>